<feature type="chain" id="PRO_5045205398" description="N-acetylmuramoyl-L-alanine amidase" evidence="2">
    <location>
        <begin position="38"/>
        <end position="365"/>
    </location>
</feature>
<keyword evidence="6" id="KW-1185">Reference proteome</keyword>
<dbReference type="Proteomes" id="UP001144280">
    <property type="component" value="Unassembled WGS sequence"/>
</dbReference>
<dbReference type="Pfam" id="PF25275">
    <property type="entry name" value="Golvesin_C"/>
    <property type="match status" value="1"/>
</dbReference>
<dbReference type="RefSeq" id="WP_281894909.1">
    <property type="nucleotide sequence ID" value="NZ_BSDI01000009.1"/>
</dbReference>
<dbReference type="PANTHER" id="PTHR11022:SF41">
    <property type="entry name" value="PEPTIDOGLYCAN-RECOGNITION PROTEIN LC-RELATED"/>
    <property type="match status" value="1"/>
</dbReference>
<dbReference type="Gene3D" id="3.40.80.10">
    <property type="entry name" value="Peptidoglycan recognition protein-like"/>
    <property type="match status" value="1"/>
</dbReference>
<reference evidence="5" key="1">
    <citation type="submission" date="2022-12" db="EMBL/GenBank/DDBJ databases">
        <title>New Phytohabitans aurantiacus sp. RD004123 nov., an actinomycete isolated from soil.</title>
        <authorList>
            <person name="Triningsih D.W."/>
            <person name="Harunari E."/>
            <person name="Igarashi Y."/>
        </authorList>
    </citation>
    <scope>NUCLEOTIDE SEQUENCE</scope>
    <source>
        <strain evidence="5">RD004123</strain>
    </source>
</reference>
<organism evidence="5 6">
    <name type="scientific">Phytohabitans aurantiacus</name>
    <dbReference type="NCBI Taxonomy" id="3016789"/>
    <lineage>
        <taxon>Bacteria</taxon>
        <taxon>Bacillati</taxon>
        <taxon>Actinomycetota</taxon>
        <taxon>Actinomycetes</taxon>
        <taxon>Micromonosporales</taxon>
        <taxon>Micromonosporaceae</taxon>
    </lineage>
</organism>
<evidence type="ECO:0000259" key="3">
    <source>
        <dbReference type="SMART" id="SM00644"/>
    </source>
</evidence>
<evidence type="ECO:0008006" key="7">
    <source>
        <dbReference type="Google" id="ProtNLM"/>
    </source>
</evidence>
<sequence length="365" mass="37863">MTGNPVSRRDVMRGAVAIGAGMATGGASLAHASPALAAESSALAVAAPTIASCATWGAAAPRGTISSVTTNPNKILVHHTASANVTDYSQAAAYAHAREIQQWHFDFGWVDSGQHFTISRGGYVMEGRRGSLGKLNAGSGAIVGAHCPGQNSAAIGIENQGTYTSATPPAALYNKLVDMCAYICDQYGIAPTQIYGHRDFLATACPGDVLYARLPQLRTDVAAALNGTTPTWSTIVDNTSSGFAAGANWSVSSYSAERYGADYRYANPEEVSDLATYSATIPATGNYKIETWYPGIAGYNTSTPFIVYASGGSQVVRVDQSTGGGAWKSLGTFALTSGAKTVAAVSRWTTTTGYVVADAVRISRV</sequence>
<dbReference type="InterPro" id="IPR002502">
    <property type="entry name" value="Amidase_domain"/>
</dbReference>
<feature type="domain" description="Peptidoglycan recognition protein family" evidence="4">
    <location>
        <begin position="48"/>
        <end position="201"/>
    </location>
</feature>
<dbReference type="CDD" id="cd14488">
    <property type="entry name" value="CBM6-CBM35-CBM36_like_2"/>
    <property type="match status" value="1"/>
</dbReference>
<evidence type="ECO:0000313" key="5">
    <source>
        <dbReference type="EMBL" id="GLH97231.1"/>
    </source>
</evidence>
<dbReference type="InterPro" id="IPR033803">
    <property type="entry name" value="CBD-like_Golvesin-Xly"/>
</dbReference>
<dbReference type="InterPro" id="IPR006619">
    <property type="entry name" value="PGRP_domain_met/bac"/>
</dbReference>
<dbReference type="InterPro" id="IPR006311">
    <property type="entry name" value="TAT_signal"/>
</dbReference>
<gene>
    <name evidence="5" type="ORF">Pa4123_25060</name>
</gene>
<dbReference type="CDD" id="cd06583">
    <property type="entry name" value="PGRP"/>
    <property type="match status" value="1"/>
</dbReference>
<evidence type="ECO:0000256" key="2">
    <source>
        <dbReference type="SAM" id="SignalP"/>
    </source>
</evidence>
<feature type="signal peptide" evidence="2">
    <location>
        <begin position="1"/>
        <end position="37"/>
    </location>
</feature>
<dbReference type="Pfam" id="PF01510">
    <property type="entry name" value="Amidase_2"/>
    <property type="match status" value="1"/>
</dbReference>
<name>A0ABQ5QTJ3_9ACTN</name>
<comment type="similarity">
    <text evidence="1">Belongs to the N-acetylmuramoyl-L-alanine amidase 2 family.</text>
</comment>
<dbReference type="PANTHER" id="PTHR11022">
    <property type="entry name" value="PEPTIDOGLYCAN RECOGNITION PROTEIN"/>
    <property type="match status" value="1"/>
</dbReference>
<keyword evidence="2" id="KW-0732">Signal</keyword>
<protein>
    <recommendedName>
        <fullName evidence="7">N-acetylmuramoyl-L-alanine amidase</fullName>
    </recommendedName>
</protein>
<evidence type="ECO:0000313" key="6">
    <source>
        <dbReference type="Proteomes" id="UP001144280"/>
    </source>
</evidence>
<comment type="caution">
    <text evidence="5">The sequence shown here is derived from an EMBL/GenBank/DDBJ whole genome shotgun (WGS) entry which is preliminary data.</text>
</comment>
<dbReference type="PROSITE" id="PS51318">
    <property type="entry name" value="TAT"/>
    <property type="match status" value="1"/>
</dbReference>
<proteinExistence type="inferred from homology"/>
<accession>A0ABQ5QTJ3</accession>
<dbReference type="InterPro" id="IPR036505">
    <property type="entry name" value="Amidase/PGRP_sf"/>
</dbReference>
<feature type="domain" description="N-acetylmuramoyl-L-alanine amidase" evidence="3">
    <location>
        <begin position="60"/>
        <end position="207"/>
    </location>
</feature>
<dbReference type="SUPFAM" id="SSF55846">
    <property type="entry name" value="N-acetylmuramoyl-L-alanine amidase-like"/>
    <property type="match status" value="1"/>
</dbReference>
<evidence type="ECO:0000256" key="1">
    <source>
        <dbReference type="ARBA" id="ARBA00007553"/>
    </source>
</evidence>
<dbReference type="SMART" id="SM00701">
    <property type="entry name" value="PGRP"/>
    <property type="match status" value="1"/>
</dbReference>
<evidence type="ECO:0000259" key="4">
    <source>
        <dbReference type="SMART" id="SM00701"/>
    </source>
</evidence>
<dbReference type="InterPro" id="IPR015510">
    <property type="entry name" value="PGRP"/>
</dbReference>
<dbReference type="SMART" id="SM00644">
    <property type="entry name" value="Ami_2"/>
    <property type="match status" value="1"/>
</dbReference>
<dbReference type="EMBL" id="BSDI01000009">
    <property type="protein sequence ID" value="GLH97231.1"/>
    <property type="molecule type" value="Genomic_DNA"/>
</dbReference>